<dbReference type="OMA" id="DRHINAK"/>
<name>L2GVM1_VAVCU</name>
<dbReference type="InterPro" id="IPR013194">
    <property type="entry name" value="HDAC_interact_dom"/>
</dbReference>
<dbReference type="VEuPathDB" id="MicrosporidiaDB:VCUG_00808"/>
<dbReference type="Pfam" id="PF08295">
    <property type="entry name" value="Sin3_corepress"/>
    <property type="match status" value="1"/>
</dbReference>
<keyword evidence="7" id="KW-1185">Reference proteome</keyword>
<dbReference type="InParanoid" id="L2GVM1"/>
<dbReference type="STRING" id="948595.L2GVM1"/>
<keyword evidence="2 3" id="KW-0539">Nucleus</keyword>
<dbReference type="SMART" id="SM00761">
    <property type="entry name" value="HDAC_interact"/>
    <property type="match status" value="1"/>
</dbReference>
<dbReference type="InterPro" id="IPR003822">
    <property type="entry name" value="PAH"/>
</dbReference>
<dbReference type="Pfam" id="PF02671">
    <property type="entry name" value="PAH"/>
    <property type="match status" value="2"/>
</dbReference>
<dbReference type="Proteomes" id="UP000011081">
    <property type="component" value="Unassembled WGS sequence"/>
</dbReference>
<organism evidence="6 7">
    <name type="scientific">Vavraia culicis (isolate floridensis)</name>
    <name type="common">Microsporidian parasite</name>
    <dbReference type="NCBI Taxonomy" id="948595"/>
    <lineage>
        <taxon>Eukaryota</taxon>
        <taxon>Fungi</taxon>
        <taxon>Fungi incertae sedis</taxon>
        <taxon>Microsporidia</taxon>
        <taxon>Pleistophoridae</taxon>
        <taxon>Vavraia</taxon>
    </lineage>
</organism>
<dbReference type="GeneID" id="19878691"/>
<dbReference type="InterPro" id="IPR036600">
    <property type="entry name" value="PAH_sf"/>
</dbReference>
<dbReference type="FunCoup" id="L2GVM1">
    <property type="interactions" value="195"/>
</dbReference>
<protein>
    <recommendedName>
        <fullName evidence="5">Histone deacetylase interacting domain-containing protein</fullName>
    </recommendedName>
</protein>
<feature type="domain" description="Histone deacetylase interacting" evidence="5">
    <location>
        <begin position="460"/>
        <end position="552"/>
    </location>
</feature>
<evidence type="ECO:0000259" key="5">
    <source>
        <dbReference type="SMART" id="SM00761"/>
    </source>
</evidence>
<gene>
    <name evidence="6" type="ORF">VCUG_00808</name>
</gene>
<dbReference type="GO" id="GO:0003714">
    <property type="term" value="F:transcription corepressor activity"/>
    <property type="evidence" value="ECO:0007669"/>
    <property type="project" value="InterPro"/>
</dbReference>
<proteinExistence type="predicted"/>
<evidence type="ECO:0000256" key="1">
    <source>
        <dbReference type="ARBA" id="ARBA00004123"/>
    </source>
</evidence>
<dbReference type="SUPFAM" id="SSF47762">
    <property type="entry name" value="PAH2 domain"/>
    <property type="match status" value="2"/>
</dbReference>
<evidence type="ECO:0000256" key="4">
    <source>
        <dbReference type="SAM" id="MobiDB-lite"/>
    </source>
</evidence>
<evidence type="ECO:0000256" key="2">
    <source>
        <dbReference type="ARBA" id="ARBA00023242"/>
    </source>
</evidence>
<comment type="subcellular location">
    <subcellularLocation>
        <location evidence="1 3">Nucleus</location>
    </subcellularLocation>
</comment>
<dbReference type="PROSITE" id="PS51477">
    <property type="entry name" value="PAH"/>
    <property type="match status" value="2"/>
</dbReference>
<feature type="region of interest" description="Disordered" evidence="4">
    <location>
        <begin position="1"/>
        <end position="38"/>
    </location>
</feature>
<feature type="compositionally biased region" description="Basic and acidic residues" evidence="4">
    <location>
        <begin position="1"/>
        <end position="12"/>
    </location>
</feature>
<dbReference type="RefSeq" id="XP_008073828.1">
    <property type="nucleotide sequence ID" value="XM_008075637.1"/>
</dbReference>
<dbReference type="HOGENOM" id="CLU_015977_0_0_1"/>
<dbReference type="AlphaFoldDB" id="L2GVM1"/>
<dbReference type="EMBL" id="GL877413">
    <property type="protein sequence ID" value="ELA47726.1"/>
    <property type="molecule type" value="Genomic_DNA"/>
</dbReference>
<dbReference type="OrthoDB" id="2189905at2759"/>
<accession>L2GVM1</accession>
<dbReference type="PANTHER" id="PTHR12346">
    <property type="entry name" value="SIN3B-RELATED"/>
    <property type="match status" value="1"/>
</dbReference>
<dbReference type="InterPro" id="IPR039774">
    <property type="entry name" value="Sin3-like"/>
</dbReference>
<dbReference type="GO" id="GO:0005634">
    <property type="term" value="C:nucleus"/>
    <property type="evidence" value="ECO:0007669"/>
    <property type="project" value="UniProtKB-SubCell"/>
</dbReference>
<evidence type="ECO:0000256" key="3">
    <source>
        <dbReference type="PROSITE-ProRule" id="PRU00810"/>
    </source>
</evidence>
<sequence length="871" mass="102041">MTVEKKEKKDESGFAQHVGGYNRENGYHPGSPRHGMAKNEYAMSYTNSPADKDMKEIKESAYPREGGFGNFGYNKDAGYSAAMSERMHGNVSAHTTPSHSMASISGASNGHSMPFNMPHPSYPRPYPYKEYYQRRYNDYQKDFIINKKKEDLNLNDAISFLETVKTVFSEDPSIYDSFLEVMRDYKHGKIDAGGVVRAATTLFKGKPEILEGFNDFLPPEYKIDRGNRRRMRMEPPGRPIERMNERFIPSHERMMDRPERITDRIPPDRMGERPVPHDRIIPKEIPKVIDAKQFVPGNNPPINAWDGQQAEEQTVALNFIKKVKSKLNNMKLYKDFIEALTHYQKTKDELVLAKIKKILGDNRDLIEEFLTFMPKGEDSALAEVKKILEAKNVYEEFLKAMNLFNQKLMEGRELIFFLRAYIKDEKMIEAFKEHLGQHNAGLFESKGDKFVNTEDLGGILGSYRIYKDKGFRSNQDSLSRQVLNHICYSFPLYASEEEDVQFKRSAYMETLYRLEDERYEIELLIERGESLIFSFEVFLNSERSKNAENDYTGEGDDQLQDELDLSQLHMPAPLVNELVLFVYGDRGEEIFEELIGKPRAAMPVILKRMYKLIRYWKLELREKEKLWKDTNERAFYKALDFHLDFKAADKKYLNFRNFVKHLGCDIDVSKMEGMRELVTELYKLKHSDDSLDDVLAIKDGRVVVETAARLRYLYLLMERFAEIKDEPFFTDVIDLLKGHLVTPVADFEEKLRIVSKARAYKLATIDKLLDKINKRENGHDDMYEVSLTNRLVIRSKNEEDEYAEKYSTNDIDNEYIRDKVFMERALRDCCFCFCYRITVKICRKSYKIKYSEDEIDYVFRKGFRRQIRTTK</sequence>
<reference evidence="7" key="1">
    <citation type="submission" date="2011-03" db="EMBL/GenBank/DDBJ databases">
        <title>The genome sequence of Vavraia culicis strain floridensis.</title>
        <authorList>
            <consortium name="The Broad Institute Genome Sequencing Platform"/>
            <person name="Cuomo C."/>
            <person name="Becnel J."/>
            <person name="Sanscrainte N."/>
            <person name="Young S.K."/>
            <person name="Zeng Q."/>
            <person name="Gargeya S."/>
            <person name="Fitzgerald M."/>
            <person name="Haas B."/>
            <person name="Abouelleil A."/>
            <person name="Alvarado L."/>
            <person name="Arachchi H.M."/>
            <person name="Berlin A."/>
            <person name="Chapman S.B."/>
            <person name="Gearin G."/>
            <person name="Goldberg J."/>
            <person name="Griggs A."/>
            <person name="Gujja S."/>
            <person name="Hansen M."/>
            <person name="Heiman D."/>
            <person name="Howarth C."/>
            <person name="Larimer J."/>
            <person name="Lui A."/>
            <person name="MacDonald P.J.P."/>
            <person name="McCowen C."/>
            <person name="Montmayeur A."/>
            <person name="Murphy C."/>
            <person name="Neiman D."/>
            <person name="Pearson M."/>
            <person name="Priest M."/>
            <person name="Roberts A."/>
            <person name="Saif S."/>
            <person name="Shea T."/>
            <person name="Sisk P."/>
            <person name="Stolte C."/>
            <person name="Sykes S."/>
            <person name="Wortman J."/>
            <person name="Nusbaum C."/>
            <person name="Birren B."/>
        </authorList>
    </citation>
    <scope>NUCLEOTIDE SEQUENCE [LARGE SCALE GENOMIC DNA]</scope>
    <source>
        <strain evidence="7">floridensis</strain>
    </source>
</reference>
<dbReference type="Gene3D" id="1.20.1160.11">
    <property type="entry name" value="Paired amphipathic helix"/>
    <property type="match status" value="3"/>
</dbReference>
<evidence type="ECO:0000313" key="7">
    <source>
        <dbReference type="Proteomes" id="UP000011081"/>
    </source>
</evidence>
<evidence type="ECO:0000313" key="6">
    <source>
        <dbReference type="EMBL" id="ELA47726.1"/>
    </source>
</evidence>